<dbReference type="InterPro" id="IPR036779">
    <property type="entry name" value="LysM_dom_sf"/>
</dbReference>
<dbReference type="EMBL" id="QRGA01000010">
    <property type="protein sequence ID" value="RDU97474.1"/>
    <property type="molecule type" value="Genomic_DNA"/>
</dbReference>
<dbReference type="AlphaFoldDB" id="A0A3D8JXV9"/>
<dbReference type="Gene3D" id="3.10.350.10">
    <property type="entry name" value="LysM domain"/>
    <property type="match status" value="1"/>
</dbReference>
<dbReference type="InterPro" id="IPR045361">
    <property type="entry name" value="CIS_tube_prot_N"/>
</dbReference>
<feature type="domain" description="LysM" evidence="1">
    <location>
        <begin position="131"/>
        <end position="182"/>
    </location>
</feature>
<dbReference type="PROSITE" id="PS51782">
    <property type="entry name" value="LYSM"/>
    <property type="match status" value="1"/>
</dbReference>
<proteinExistence type="predicted"/>
<dbReference type="InterPro" id="IPR018392">
    <property type="entry name" value="LysM"/>
</dbReference>
<evidence type="ECO:0000313" key="2">
    <source>
        <dbReference type="EMBL" id="RDU97474.1"/>
    </source>
</evidence>
<dbReference type="CDD" id="cd00118">
    <property type="entry name" value="LysM"/>
    <property type="match status" value="1"/>
</dbReference>
<accession>A0A3D8JXV9</accession>
<gene>
    <name evidence="2" type="ORF">DWV00_19125</name>
</gene>
<dbReference type="OrthoDB" id="5526765at2"/>
<keyword evidence="3" id="KW-1185">Reference proteome</keyword>
<organism evidence="2 3">
    <name type="scientific">Trinickia dinghuensis</name>
    <dbReference type="NCBI Taxonomy" id="2291023"/>
    <lineage>
        <taxon>Bacteria</taxon>
        <taxon>Pseudomonadati</taxon>
        <taxon>Pseudomonadota</taxon>
        <taxon>Betaproteobacteria</taxon>
        <taxon>Burkholderiales</taxon>
        <taxon>Burkholderiaceae</taxon>
        <taxon>Trinickia</taxon>
    </lineage>
</organism>
<name>A0A3D8JXV9_9BURK</name>
<dbReference type="Proteomes" id="UP000256838">
    <property type="component" value="Unassembled WGS sequence"/>
</dbReference>
<reference evidence="2 3" key="1">
    <citation type="submission" date="2018-08" db="EMBL/GenBank/DDBJ databases">
        <title>Paraburkholderia sp. DHOM06 isolated from forest soil.</title>
        <authorList>
            <person name="Gao Z.-H."/>
            <person name="Qiu L.-H."/>
        </authorList>
    </citation>
    <scope>NUCLEOTIDE SEQUENCE [LARGE SCALE GENOMIC DNA]</scope>
    <source>
        <strain evidence="2 3">DHOM06</strain>
    </source>
</reference>
<evidence type="ECO:0000259" key="1">
    <source>
        <dbReference type="PROSITE" id="PS51782"/>
    </source>
</evidence>
<comment type="caution">
    <text evidence="2">The sequence shown here is derived from an EMBL/GenBank/DDBJ whole genome shotgun (WGS) entry which is preliminary data.</text>
</comment>
<evidence type="ECO:0000313" key="3">
    <source>
        <dbReference type="Proteomes" id="UP000256838"/>
    </source>
</evidence>
<protein>
    <submittedName>
        <fullName evidence="2">Peptidoglycan-binding protein LysM</fullName>
    </submittedName>
</protein>
<sequence length="199" mass="22477">MYNPTTLKFAHAVSLKECGQTTQADRVDFEDVVVQLFFDTFEAQTDVRNKTDRIVKLTKFTEGPGHRKMPPLVHLVWGSPLFTGIVTKVDVTYTMFLPDGRPVRATVEVIFKAEPTELERDRNQGLPNCRQLWTVAEGDRLYLIAQQAYGDSTLWPMIAQANNIRDVLAFPAPALIGQVLAIPDIHNETFEPKPGETYE</sequence>
<dbReference type="Pfam" id="PF19266">
    <property type="entry name" value="CIS_tube"/>
    <property type="match status" value="1"/>
</dbReference>